<reference evidence="13 14" key="1">
    <citation type="journal article" date="2018" name="Elife">
        <title>Firefly genomes illuminate parallel origins of bioluminescence in beetles.</title>
        <authorList>
            <person name="Fallon T.R."/>
            <person name="Lower S.E."/>
            <person name="Chang C.H."/>
            <person name="Bessho-Uehara M."/>
            <person name="Martin G.J."/>
            <person name="Bewick A.J."/>
            <person name="Behringer M."/>
            <person name="Debat H.J."/>
            <person name="Wong I."/>
            <person name="Day J.C."/>
            <person name="Suvorov A."/>
            <person name="Silva C.J."/>
            <person name="Stanger-Hall K.F."/>
            <person name="Hall D.W."/>
            <person name="Schmitz R.J."/>
            <person name="Nelson D.R."/>
            <person name="Lewis S.M."/>
            <person name="Shigenobu S."/>
            <person name="Bybee S.M."/>
            <person name="Larracuente A.M."/>
            <person name="Oba Y."/>
            <person name="Weng J.K."/>
        </authorList>
    </citation>
    <scope>NUCLEOTIDE SEQUENCE [LARGE SCALE GENOMIC DNA]</scope>
    <source>
        <strain evidence="13">1611_PpyrPB1</strain>
        <tissue evidence="13">Whole body</tissue>
    </source>
</reference>
<feature type="transmembrane region" description="Helical" evidence="11">
    <location>
        <begin position="232"/>
        <end position="253"/>
    </location>
</feature>
<evidence type="ECO:0000256" key="3">
    <source>
        <dbReference type="ARBA" id="ARBA00004586"/>
    </source>
</evidence>
<dbReference type="Pfam" id="PF03798">
    <property type="entry name" value="TRAM_LAG1_CLN8"/>
    <property type="match status" value="1"/>
</dbReference>
<evidence type="ECO:0000256" key="11">
    <source>
        <dbReference type="SAM" id="Phobius"/>
    </source>
</evidence>
<dbReference type="OrthoDB" id="537032at2759"/>
<comment type="catalytic activity">
    <reaction evidence="9">
        <text>sphinganine + octadecanoyl-CoA = N-(octadecanoyl)-sphinganine + CoA + H(+)</text>
        <dbReference type="Rhea" id="RHEA:36547"/>
        <dbReference type="ChEBI" id="CHEBI:15378"/>
        <dbReference type="ChEBI" id="CHEBI:57287"/>
        <dbReference type="ChEBI" id="CHEBI:57394"/>
        <dbReference type="ChEBI" id="CHEBI:57817"/>
        <dbReference type="ChEBI" id="CHEBI:67033"/>
    </reaction>
    <physiologicalReaction direction="left-to-right" evidence="9">
        <dbReference type="Rhea" id="RHEA:36548"/>
    </physiologicalReaction>
</comment>
<comment type="pathway">
    <text evidence="4">Lipid metabolism; sphingolipid metabolism.</text>
</comment>
<dbReference type="GO" id="GO:0050291">
    <property type="term" value="F:sphingosine N-acyltransferase activity"/>
    <property type="evidence" value="ECO:0007669"/>
    <property type="project" value="InterPro"/>
</dbReference>
<comment type="caution">
    <text evidence="13">The sequence shown here is derived from an EMBL/GenBank/DDBJ whole genome shotgun (WGS) entry which is preliminary data.</text>
</comment>
<evidence type="ECO:0000256" key="8">
    <source>
        <dbReference type="ARBA" id="ARBA00023136"/>
    </source>
</evidence>
<dbReference type="Proteomes" id="UP000327044">
    <property type="component" value="Unassembled WGS sequence"/>
</dbReference>
<evidence type="ECO:0000259" key="12">
    <source>
        <dbReference type="PROSITE" id="PS50922"/>
    </source>
</evidence>
<dbReference type="PANTHER" id="PTHR12560">
    <property type="entry name" value="LONGEVITY ASSURANCE FACTOR 1 LAG1"/>
    <property type="match status" value="1"/>
</dbReference>
<dbReference type="UniPathway" id="UPA00222"/>
<name>A0A5N4ACE5_PHOPY</name>
<keyword evidence="7 11" id="KW-1133">Transmembrane helix</keyword>
<evidence type="ECO:0000313" key="14">
    <source>
        <dbReference type="Proteomes" id="UP000327044"/>
    </source>
</evidence>
<evidence type="ECO:0000256" key="4">
    <source>
        <dbReference type="ARBA" id="ARBA00004760"/>
    </source>
</evidence>
<dbReference type="FunFam" id="1.10.10.60:FF:000020">
    <property type="entry name" value="Ceramide synthase 5"/>
    <property type="match status" value="1"/>
</dbReference>
<feature type="transmembrane region" description="Helical" evidence="11">
    <location>
        <begin position="147"/>
        <end position="167"/>
    </location>
</feature>
<evidence type="ECO:0000256" key="10">
    <source>
        <dbReference type="PROSITE-ProRule" id="PRU00205"/>
    </source>
</evidence>
<comment type="pathway">
    <text evidence="5">Sphingolipid metabolism.</text>
</comment>
<sequence length="321" mass="37938">MSLSSNSLHLFYSIPIALVIFAVRYCLERCFNPIGKALGIKQGRGKAAQNNLLETSYAPGQKLGHEEILGLAKQLDWSEREVERWLRLRKNQDKPSTLDKFCESSWRVCYYFCFFILGVFVLHRQSWLLDINECWNGYPNQNLDDDIWWYIIIAQSYYVSLLISQFFDIKRKDFWQMFAHHIITITLMTFAWILRLQRITSLILLVHEFADIFLDTAKILNYARCKKLCDVIFMVFTALWIITRLGVYPLWIIRSTIWDAPKFLDLTSSLYNYYVFLNGLLLLILSLDIYWTYMLSKVICKFWNSGHVQRDSRSSSSENTD</sequence>
<evidence type="ECO:0000313" key="13">
    <source>
        <dbReference type="EMBL" id="KAB0794981.1"/>
    </source>
</evidence>
<evidence type="ECO:0000256" key="7">
    <source>
        <dbReference type="ARBA" id="ARBA00022989"/>
    </source>
</evidence>
<dbReference type="InterPro" id="IPR006634">
    <property type="entry name" value="TLC-dom"/>
</dbReference>
<comment type="subcellular location">
    <subcellularLocation>
        <location evidence="2">Endomembrane system</location>
        <topology evidence="2">Multi-pass membrane protein</topology>
    </subcellularLocation>
    <subcellularLocation>
        <location evidence="3">Endoplasmic reticulum membrane</location>
    </subcellularLocation>
    <subcellularLocation>
        <location evidence="1">Nucleus</location>
    </subcellularLocation>
</comment>
<gene>
    <name evidence="13" type="ORF">PPYR_11820</name>
</gene>
<dbReference type="GO" id="GO:0005789">
    <property type="term" value="C:endoplasmic reticulum membrane"/>
    <property type="evidence" value="ECO:0007669"/>
    <property type="project" value="UniProtKB-SubCell"/>
</dbReference>
<dbReference type="SUPFAM" id="SSF46689">
    <property type="entry name" value="Homeodomain-like"/>
    <property type="match status" value="1"/>
</dbReference>
<dbReference type="SMART" id="SM00724">
    <property type="entry name" value="TLC"/>
    <property type="match status" value="1"/>
</dbReference>
<protein>
    <recommendedName>
        <fullName evidence="12">TLC domain-containing protein</fullName>
    </recommendedName>
</protein>
<keyword evidence="14" id="KW-1185">Reference proteome</keyword>
<dbReference type="GO" id="GO:0046513">
    <property type="term" value="P:ceramide biosynthetic process"/>
    <property type="evidence" value="ECO:0007669"/>
    <property type="project" value="InterPro"/>
</dbReference>
<dbReference type="EMBL" id="VVIM01000008">
    <property type="protein sequence ID" value="KAB0794981.1"/>
    <property type="molecule type" value="Genomic_DNA"/>
</dbReference>
<keyword evidence="8 10" id="KW-0472">Membrane</keyword>
<feature type="transmembrane region" description="Helical" evidence="11">
    <location>
        <begin position="273"/>
        <end position="293"/>
    </location>
</feature>
<evidence type="ECO:0000256" key="6">
    <source>
        <dbReference type="ARBA" id="ARBA00022692"/>
    </source>
</evidence>
<dbReference type="GO" id="GO:0005634">
    <property type="term" value="C:nucleus"/>
    <property type="evidence" value="ECO:0007669"/>
    <property type="project" value="UniProtKB-SubCell"/>
</dbReference>
<evidence type="ECO:0000256" key="9">
    <source>
        <dbReference type="ARBA" id="ARBA00049036"/>
    </source>
</evidence>
<proteinExistence type="predicted"/>
<dbReference type="InterPro" id="IPR009057">
    <property type="entry name" value="Homeodomain-like_sf"/>
</dbReference>
<evidence type="ECO:0000256" key="5">
    <source>
        <dbReference type="ARBA" id="ARBA00004991"/>
    </source>
</evidence>
<keyword evidence="6 10" id="KW-0812">Transmembrane</keyword>
<dbReference type="InterPro" id="IPR016439">
    <property type="entry name" value="Lag1/Lac1-like"/>
</dbReference>
<accession>A0A5N4ACE5</accession>
<feature type="transmembrane region" description="Helical" evidence="11">
    <location>
        <begin position="6"/>
        <end position="27"/>
    </location>
</feature>
<dbReference type="InParanoid" id="A0A5N4ACE5"/>
<dbReference type="Gene3D" id="1.10.10.60">
    <property type="entry name" value="Homeodomain-like"/>
    <property type="match status" value="1"/>
</dbReference>
<evidence type="ECO:0000256" key="2">
    <source>
        <dbReference type="ARBA" id="ARBA00004127"/>
    </source>
</evidence>
<evidence type="ECO:0000256" key="1">
    <source>
        <dbReference type="ARBA" id="ARBA00004123"/>
    </source>
</evidence>
<dbReference type="PANTHER" id="PTHR12560:SF0">
    <property type="entry name" value="LD18904P"/>
    <property type="match status" value="1"/>
</dbReference>
<organism evidence="13 14">
    <name type="scientific">Photinus pyralis</name>
    <name type="common">Common eastern firefly</name>
    <name type="synonym">Lampyris pyralis</name>
    <dbReference type="NCBI Taxonomy" id="7054"/>
    <lineage>
        <taxon>Eukaryota</taxon>
        <taxon>Metazoa</taxon>
        <taxon>Ecdysozoa</taxon>
        <taxon>Arthropoda</taxon>
        <taxon>Hexapoda</taxon>
        <taxon>Insecta</taxon>
        <taxon>Pterygota</taxon>
        <taxon>Neoptera</taxon>
        <taxon>Endopterygota</taxon>
        <taxon>Coleoptera</taxon>
        <taxon>Polyphaga</taxon>
        <taxon>Elateriformia</taxon>
        <taxon>Elateroidea</taxon>
        <taxon>Lampyridae</taxon>
        <taxon>Lampyrinae</taxon>
        <taxon>Photinus</taxon>
    </lineage>
</organism>
<dbReference type="AlphaFoldDB" id="A0A5N4ACE5"/>
<feature type="domain" description="TLC" evidence="12">
    <location>
        <begin position="99"/>
        <end position="304"/>
    </location>
</feature>
<feature type="transmembrane region" description="Helical" evidence="11">
    <location>
        <begin position="108"/>
        <end position="127"/>
    </location>
</feature>
<dbReference type="PROSITE" id="PS50922">
    <property type="entry name" value="TLC"/>
    <property type="match status" value="1"/>
</dbReference>